<reference evidence="1" key="1">
    <citation type="journal article" date="2019" name="bioRxiv">
        <title>The Genome of the Zebra Mussel, Dreissena polymorpha: A Resource for Invasive Species Research.</title>
        <authorList>
            <person name="McCartney M.A."/>
            <person name="Auch B."/>
            <person name="Kono T."/>
            <person name="Mallez S."/>
            <person name="Zhang Y."/>
            <person name="Obille A."/>
            <person name="Becker A."/>
            <person name="Abrahante J.E."/>
            <person name="Garbe J."/>
            <person name="Badalamenti J.P."/>
            <person name="Herman A."/>
            <person name="Mangelson H."/>
            <person name="Liachko I."/>
            <person name="Sullivan S."/>
            <person name="Sone E.D."/>
            <person name="Koren S."/>
            <person name="Silverstein K.A.T."/>
            <person name="Beckman K.B."/>
            <person name="Gohl D.M."/>
        </authorList>
    </citation>
    <scope>NUCLEOTIDE SEQUENCE</scope>
    <source>
        <strain evidence="1">Duluth1</strain>
        <tissue evidence="1">Whole animal</tissue>
    </source>
</reference>
<accession>A0A9D3Y6S3</accession>
<dbReference type="Proteomes" id="UP000828390">
    <property type="component" value="Unassembled WGS sequence"/>
</dbReference>
<name>A0A9D3Y6S3_DREPO</name>
<sequence length="84" mass="9746">MVKPNQLTIDALDVNTIYIVYSTKIKHIDAPTDVEHRVLIPMVRRHFLNYDSTSRRFNIQGSCVNVLKPLFSQECTTFQVSNTY</sequence>
<evidence type="ECO:0000313" key="2">
    <source>
        <dbReference type="Proteomes" id="UP000828390"/>
    </source>
</evidence>
<gene>
    <name evidence="1" type="ORF">DPMN_193235</name>
</gene>
<dbReference type="EMBL" id="JAIWYP010000018">
    <property type="protein sequence ID" value="KAH3692899.1"/>
    <property type="molecule type" value="Genomic_DNA"/>
</dbReference>
<comment type="caution">
    <text evidence="1">The sequence shown here is derived from an EMBL/GenBank/DDBJ whole genome shotgun (WGS) entry which is preliminary data.</text>
</comment>
<protein>
    <submittedName>
        <fullName evidence="1">Uncharacterized protein</fullName>
    </submittedName>
</protein>
<keyword evidence="2" id="KW-1185">Reference proteome</keyword>
<dbReference type="AlphaFoldDB" id="A0A9D3Y6S3"/>
<reference evidence="1" key="2">
    <citation type="submission" date="2020-11" db="EMBL/GenBank/DDBJ databases">
        <authorList>
            <person name="McCartney M.A."/>
            <person name="Auch B."/>
            <person name="Kono T."/>
            <person name="Mallez S."/>
            <person name="Becker A."/>
            <person name="Gohl D.M."/>
            <person name="Silverstein K.A.T."/>
            <person name="Koren S."/>
            <person name="Bechman K.B."/>
            <person name="Herman A."/>
            <person name="Abrahante J.E."/>
            <person name="Garbe J."/>
        </authorList>
    </citation>
    <scope>NUCLEOTIDE SEQUENCE</scope>
    <source>
        <strain evidence="1">Duluth1</strain>
        <tissue evidence="1">Whole animal</tissue>
    </source>
</reference>
<organism evidence="1 2">
    <name type="scientific">Dreissena polymorpha</name>
    <name type="common">Zebra mussel</name>
    <name type="synonym">Mytilus polymorpha</name>
    <dbReference type="NCBI Taxonomy" id="45954"/>
    <lineage>
        <taxon>Eukaryota</taxon>
        <taxon>Metazoa</taxon>
        <taxon>Spiralia</taxon>
        <taxon>Lophotrochozoa</taxon>
        <taxon>Mollusca</taxon>
        <taxon>Bivalvia</taxon>
        <taxon>Autobranchia</taxon>
        <taxon>Heteroconchia</taxon>
        <taxon>Euheterodonta</taxon>
        <taxon>Imparidentia</taxon>
        <taxon>Neoheterodontei</taxon>
        <taxon>Myida</taxon>
        <taxon>Dreissenoidea</taxon>
        <taxon>Dreissenidae</taxon>
        <taxon>Dreissena</taxon>
    </lineage>
</organism>
<evidence type="ECO:0000313" key="1">
    <source>
        <dbReference type="EMBL" id="KAH3692899.1"/>
    </source>
</evidence>
<proteinExistence type="predicted"/>